<protein>
    <submittedName>
        <fullName evidence="3">Uncharacterized protein</fullName>
    </submittedName>
</protein>
<feature type="region of interest" description="Disordered" evidence="1">
    <location>
        <begin position="527"/>
        <end position="546"/>
    </location>
</feature>
<feature type="region of interest" description="Disordered" evidence="1">
    <location>
        <begin position="573"/>
        <end position="599"/>
    </location>
</feature>
<dbReference type="RefSeq" id="WP_064628834.1">
    <property type="nucleotide sequence ID" value="NZ_LQYE01000007.1"/>
</dbReference>
<gene>
    <name evidence="3" type="ORF">AWB85_21440</name>
</gene>
<feature type="region of interest" description="Disordered" evidence="1">
    <location>
        <begin position="468"/>
        <end position="507"/>
    </location>
</feature>
<feature type="compositionally biased region" description="Polar residues" evidence="1">
    <location>
        <begin position="531"/>
        <end position="546"/>
    </location>
</feature>
<feature type="transmembrane region" description="Helical" evidence="2">
    <location>
        <begin position="338"/>
        <end position="357"/>
    </location>
</feature>
<dbReference type="AlphaFoldDB" id="A0A179VE86"/>
<feature type="transmembrane region" description="Helical" evidence="2">
    <location>
        <begin position="179"/>
        <end position="200"/>
    </location>
</feature>
<proteinExistence type="predicted"/>
<dbReference type="Proteomes" id="UP000186919">
    <property type="component" value="Unassembled WGS sequence"/>
</dbReference>
<feature type="transmembrane region" description="Helical" evidence="2">
    <location>
        <begin position="308"/>
        <end position="332"/>
    </location>
</feature>
<evidence type="ECO:0000313" key="4">
    <source>
        <dbReference type="Proteomes" id="UP000186919"/>
    </source>
</evidence>
<name>A0A179VE86_9MYCO</name>
<reference evidence="3 4" key="1">
    <citation type="submission" date="2016-01" db="EMBL/GenBank/DDBJ databases">
        <title>Mycobacterium immunogenum strain CD11_6 genome sequencing and assembly.</title>
        <authorList>
            <person name="Kaur G."/>
            <person name="Nair G.R."/>
            <person name="Mayilraj S."/>
        </authorList>
    </citation>
    <scope>NUCLEOTIDE SEQUENCE [LARGE SCALE GENOMIC DNA]</scope>
    <source>
        <strain evidence="3 4">CD11-6</strain>
    </source>
</reference>
<sequence>MADRVDELQAWTLAWSPAVLWHWLCRHKVAALAGLIFLLSISVGAARAYADPGTGAGNGGDPIIAWMGIKDTHGVPVAKYTLTMNRGGWDPSEKPFAWLTSMYYEAYLIFAASALWLIKFVLSFEWMSVFTEPFKAIGEGITTAMDRFGLLPTAIAIFSIVFAFTILSGKVAKAYSNAAMGLVMIALAGTIFANVLGDLIGPDGLLAKGRDTGLEIASTVSGGSMTKNGSKANVDDLTASLADRFLRAPTQMINFGMVSDSVSRKCEEAWTNGIKGNGDKDKLKDDIKLCDKDKGTAMHKESMKPASAMLTAVGFCTALSGVLIAFACYFTWHVIRSAVHAMMFAALAPPAFVAGVIPGGPQTFAWKTVLDCFMAYLAMIVFTAGFGGYNAVLDTVFKKYSSNAYQAIFLTTIVLAFGFAFFGPIRKMFDQSRDSLASKLGSGNGASTAGQGWLSKAADMSRIKQELNSWRGKGSSSGAGGEREPGRVDTAEPMKEEAETLTAPAAQEVSFLSGAEASAAHERLAEAHQMTGGSQSESVMSGSRQSPVSLVEWSGQTNTGGGSTDPLARAIRLSRTPAGGERSTLYVPPGTRHSLSEAA</sequence>
<keyword evidence="2" id="KW-0472">Membrane</keyword>
<feature type="transmembrane region" description="Helical" evidence="2">
    <location>
        <begin position="106"/>
        <end position="127"/>
    </location>
</feature>
<feature type="transmembrane region" description="Helical" evidence="2">
    <location>
        <begin position="148"/>
        <end position="167"/>
    </location>
</feature>
<feature type="compositionally biased region" description="Basic and acidic residues" evidence="1">
    <location>
        <begin position="481"/>
        <end position="498"/>
    </location>
</feature>
<keyword evidence="2" id="KW-0812">Transmembrane</keyword>
<accession>A0A179VE86</accession>
<keyword evidence="2" id="KW-1133">Transmembrane helix</keyword>
<feature type="transmembrane region" description="Helical" evidence="2">
    <location>
        <begin position="404"/>
        <end position="423"/>
    </location>
</feature>
<evidence type="ECO:0000313" key="3">
    <source>
        <dbReference type="EMBL" id="OAT69331.1"/>
    </source>
</evidence>
<comment type="caution">
    <text evidence="3">The sequence shown here is derived from an EMBL/GenBank/DDBJ whole genome shotgun (WGS) entry which is preliminary data.</text>
</comment>
<dbReference type="EMBL" id="LQYE01000007">
    <property type="protein sequence ID" value="OAT69331.1"/>
    <property type="molecule type" value="Genomic_DNA"/>
</dbReference>
<evidence type="ECO:0000256" key="2">
    <source>
        <dbReference type="SAM" id="Phobius"/>
    </source>
</evidence>
<feature type="transmembrane region" description="Helical" evidence="2">
    <location>
        <begin position="29"/>
        <end position="50"/>
    </location>
</feature>
<evidence type="ECO:0000256" key="1">
    <source>
        <dbReference type="SAM" id="MobiDB-lite"/>
    </source>
</evidence>
<organism evidence="3 4">
    <name type="scientific">Mycobacteroides immunogenum</name>
    <dbReference type="NCBI Taxonomy" id="83262"/>
    <lineage>
        <taxon>Bacteria</taxon>
        <taxon>Bacillati</taxon>
        <taxon>Actinomycetota</taxon>
        <taxon>Actinomycetes</taxon>
        <taxon>Mycobacteriales</taxon>
        <taxon>Mycobacteriaceae</taxon>
        <taxon>Mycobacteroides</taxon>
    </lineage>
</organism>
<feature type="transmembrane region" description="Helical" evidence="2">
    <location>
        <begin position="369"/>
        <end position="392"/>
    </location>
</feature>